<evidence type="ECO:0000313" key="3">
    <source>
        <dbReference type="EMBL" id="GJE04061.1"/>
    </source>
</evidence>
<dbReference type="InterPro" id="IPR013096">
    <property type="entry name" value="Cupin_2"/>
</dbReference>
<dbReference type="Gene3D" id="2.60.120.10">
    <property type="entry name" value="Jelly Rolls"/>
    <property type="match status" value="1"/>
</dbReference>
<comment type="caution">
    <text evidence="3">The sequence shown here is derived from an EMBL/GenBank/DDBJ whole genome shotgun (WGS) entry which is preliminary data.</text>
</comment>
<evidence type="ECO:0000259" key="2">
    <source>
        <dbReference type="Pfam" id="PF07883"/>
    </source>
</evidence>
<name>A0ABQ4SLH1_9HYPH</name>
<accession>A0ABQ4SLH1</accession>
<feature type="chain" id="PRO_5046145338" description="Cupin type-2 domain-containing protein" evidence="1">
    <location>
        <begin position="27"/>
        <end position="133"/>
    </location>
</feature>
<reference evidence="3" key="1">
    <citation type="journal article" date="2021" name="Front. Microbiol.">
        <title>Comprehensive Comparative Genomics and Phenotyping of Methylobacterium Species.</title>
        <authorList>
            <person name="Alessa O."/>
            <person name="Ogura Y."/>
            <person name="Fujitani Y."/>
            <person name="Takami H."/>
            <person name="Hayashi T."/>
            <person name="Sahin N."/>
            <person name="Tani A."/>
        </authorList>
    </citation>
    <scope>NUCLEOTIDE SEQUENCE</scope>
    <source>
        <strain evidence="3">DSM 17168</strain>
    </source>
</reference>
<dbReference type="PANTHER" id="PTHR38599:SF1">
    <property type="entry name" value="CUPIN DOMAIN PROTEIN (AFU_ORTHOLOGUE AFUA_3G13620)"/>
    <property type="match status" value="1"/>
</dbReference>
<keyword evidence="4" id="KW-1185">Reference proteome</keyword>
<keyword evidence="1" id="KW-0732">Signal</keyword>
<dbReference type="EMBL" id="BPQQ01000101">
    <property type="protein sequence ID" value="GJE04061.1"/>
    <property type="molecule type" value="Genomic_DNA"/>
</dbReference>
<dbReference type="InterPro" id="IPR011051">
    <property type="entry name" value="RmlC_Cupin_sf"/>
</dbReference>
<dbReference type="InterPro" id="IPR014710">
    <property type="entry name" value="RmlC-like_jellyroll"/>
</dbReference>
<dbReference type="RefSeq" id="WP_238241433.1">
    <property type="nucleotide sequence ID" value="NZ_BPQQ01000101.1"/>
</dbReference>
<evidence type="ECO:0000256" key="1">
    <source>
        <dbReference type="SAM" id="SignalP"/>
    </source>
</evidence>
<organism evidence="3 4">
    <name type="scientific">Methylobacterium isbiliense</name>
    <dbReference type="NCBI Taxonomy" id="315478"/>
    <lineage>
        <taxon>Bacteria</taxon>
        <taxon>Pseudomonadati</taxon>
        <taxon>Pseudomonadota</taxon>
        <taxon>Alphaproteobacteria</taxon>
        <taxon>Hyphomicrobiales</taxon>
        <taxon>Methylobacteriaceae</taxon>
        <taxon>Methylobacterium</taxon>
    </lineage>
</organism>
<dbReference type="SUPFAM" id="SSF51182">
    <property type="entry name" value="RmlC-like cupins"/>
    <property type="match status" value="1"/>
</dbReference>
<reference evidence="3" key="2">
    <citation type="submission" date="2021-08" db="EMBL/GenBank/DDBJ databases">
        <authorList>
            <person name="Tani A."/>
            <person name="Ola A."/>
            <person name="Ogura Y."/>
            <person name="Katsura K."/>
            <person name="Hayashi T."/>
        </authorList>
    </citation>
    <scope>NUCLEOTIDE SEQUENCE</scope>
    <source>
        <strain evidence="3">DSM 17168</strain>
    </source>
</reference>
<dbReference type="Pfam" id="PF07883">
    <property type="entry name" value="Cupin_2"/>
    <property type="match status" value="1"/>
</dbReference>
<dbReference type="CDD" id="cd02235">
    <property type="entry name" value="cupin_BLL4011-like"/>
    <property type="match status" value="1"/>
</dbReference>
<feature type="domain" description="Cupin type-2" evidence="2">
    <location>
        <begin position="54"/>
        <end position="114"/>
    </location>
</feature>
<sequence length="133" mass="13439">MLTRRGFAGCVLCTLTAGSAATTVSAQQTGGITRTILGRADLPDGKFVSILAAVEVAPGAVIARHTHPGVESAIVTEGSLDLSVDGLPDRTVKAGEGYLVPTGAIHAARNGSATTKLAITYTVEKDKPLASPA</sequence>
<dbReference type="Proteomes" id="UP001055153">
    <property type="component" value="Unassembled WGS sequence"/>
</dbReference>
<evidence type="ECO:0000313" key="4">
    <source>
        <dbReference type="Proteomes" id="UP001055153"/>
    </source>
</evidence>
<gene>
    <name evidence="3" type="ORF">GMJLKIPL_6021</name>
</gene>
<proteinExistence type="predicted"/>
<dbReference type="PANTHER" id="PTHR38599">
    <property type="entry name" value="CUPIN DOMAIN PROTEIN (AFU_ORTHOLOGUE AFUA_3G13620)"/>
    <property type="match status" value="1"/>
</dbReference>
<feature type="signal peptide" evidence="1">
    <location>
        <begin position="1"/>
        <end position="26"/>
    </location>
</feature>
<protein>
    <recommendedName>
        <fullName evidence="2">Cupin type-2 domain-containing protein</fullName>
    </recommendedName>
</protein>